<comment type="caution">
    <text evidence="1">The sequence shown here is derived from an EMBL/GenBank/DDBJ whole genome shotgun (WGS) entry which is preliminary data.</text>
</comment>
<accession>S9QTF4</accession>
<name>S9QTF4_9RHOB</name>
<dbReference type="EMBL" id="AOLV01000035">
    <property type="protein sequence ID" value="EPX82922.1"/>
    <property type="molecule type" value="Genomic_DNA"/>
</dbReference>
<feature type="non-terminal residue" evidence="1">
    <location>
        <position position="25"/>
    </location>
</feature>
<sequence length="25" mass="2206">MPVAGAPPGADGEDAGGCWAGGCCG</sequence>
<proteinExistence type="predicted"/>
<evidence type="ECO:0000313" key="2">
    <source>
        <dbReference type="Proteomes" id="UP000015346"/>
    </source>
</evidence>
<gene>
    <name evidence="1" type="ORF">ruthe_02993</name>
</gene>
<dbReference type="AlphaFoldDB" id="S9QTF4"/>
<keyword evidence="2" id="KW-1185">Reference proteome</keyword>
<dbReference type="HOGENOM" id="CLU_3422125_0_0_5"/>
<reference evidence="1 2" key="1">
    <citation type="journal article" date="2013" name="Stand. Genomic Sci.">
        <title>Genome sequence of the reddish-pigmented Rubellimicrobium thermophilum type strain (DSM 16684(T)), a member of the Roseobacter clade.</title>
        <authorList>
            <person name="Fiebig A."/>
            <person name="Riedel T."/>
            <person name="Gronow S."/>
            <person name="Petersen J."/>
            <person name="Klenk H.P."/>
            <person name="Goker M."/>
        </authorList>
    </citation>
    <scope>NUCLEOTIDE SEQUENCE [LARGE SCALE GENOMIC DNA]</scope>
    <source>
        <strain evidence="1 2">DSM 16684</strain>
    </source>
</reference>
<dbReference type="Proteomes" id="UP000015346">
    <property type="component" value="Unassembled WGS sequence"/>
</dbReference>
<organism evidence="1 2">
    <name type="scientific">Rubellimicrobium thermophilum DSM 16684</name>
    <dbReference type="NCBI Taxonomy" id="1123069"/>
    <lineage>
        <taxon>Bacteria</taxon>
        <taxon>Pseudomonadati</taxon>
        <taxon>Pseudomonadota</taxon>
        <taxon>Alphaproteobacteria</taxon>
        <taxon>Rhodobacterales</taxon>
        <taxon>Roseobacteraceae</taxon>
        <taxon>Rubellimicrobium</taxon>
    </lineage>
</organism>
<evidence type="ECO:0000313" key="1">
    <source>
        <dbReference type="EMBL" id="EPX82922.1"/>
    </source>
</evidence>
<protein>
    <submittedName>
        <fullName evidence="1">Uncharacterized protein</fullName>
    </submittedName>
</protein>
<dbReference type="STRING" id="1123069.ruthe_02993"/>